<organism evidence="2 3">
    <name type="scientific">Colletotrichum phormii</name>
    <dbReference type="NCBI Taxonomy" id="359342"/>
    <lineage>
        <taxon>Eukaryota</taxon>
        <taxon>Fungi</taxon>
        <taxon>Dikarya</taxon>
        <taxon>Ascomycota</taxon>
        <taxon>Pezizomycotina</taxon>
        <taxon>Sordariomycetes</taxon>
        <taxon>Hypocreomycetidae</taxon>
        <taxon>Glomerellales</taxon>
        <taxon>Glomerellaceae</taxon>
        <taxon>Colletotrichum</taxon>
        <taxon>Colletotrichum acutatum species complex</taxon>
    </lineage>
</organism>
<accession>A0AAJ0E7K4</accession>
<dbReference type="GeneID" id="85479658"/>
<evidence type="ECO:0000256" key="1">
    <source>
        <dbReference type="SAM" id="MobiDB-lite"/>
    </source>
</evidence>
<dbReference type="EMBL" id="JAHMHQ010000045">
    <property type="protein sequence ID" value="KAK1621691.1"/>
    <property type="molecule type" value="Genomic_DNA"/>
</dbReference>
<reference evidence="2" key="1">
    <citation type="submission" date="2021-06" db="EMBL/GenBank/DDBJ databases">
        <title>Comparative genomics, transcriptomics and evolutionary studies reveal genomic signatures of adaptation to plant cell wall in hemibiotrophic fungi.</title>
        <authorList>
            <consortium name="DOE Joint Genome Institute"/>
            <person name="Baroncelli R."/>
            <person name="Diaz J.F."/>
            <person name="Benocci T."/>
            <person name="Peng M."/>
            <person name="Battaglia E."/>
            <person name="Haridas S."/>
            <person name="Andreopoulos W."/>
            <person name="Labutti K."/>
            <person name="Pangilinan J."/>
            <person name="Floch G.L."/>
            <person name="Makela M.R."/>
            <person name="Henrissat B."/>
            <person name="Grigoriev I.V."/>
            <person name="Crouch J.A."/>
            <person name="De Vries R.P."/>
            <person name="Sukno S.A."/>
            <person name="Thon M.R."/>
        </authorList>
    </citation>
    <scope>NUCLEOTIDE SEQUENCE</scope>
    <source>
        <strain evidence="2">CBS 102054</strain>
    </source>
</reference>
<gene>
    <name evidence="2" type="ORF">BDP81DRAFT_476884</name>
</gene>
<proteinExistence type="predicted"/>
<feature type="compositionally biased region" description="Polar residues" evidence="1">
    <location>
        <begin position="20"/>
        <end position="35"/>
    </location>
</feature>
<evidence type="ECO:0000313" key="2">
    <source>
        <dbReference type="EMBL" id="KAK1621691.1"/>
    </source>
</evidence>
<dbReference type="Proteomes" id="UP001243989">
    <property type="component" value="Unassembled WGS sequence"/>
</dbReference>
<feature type="region of interest" description="Disordered" evidence="1">
    <location>
        <begin position="16"/>
        <end position="38"/>
    </location>
</feature>
<evidence type="ECO:0000313" key="3">
    <source>
        <dbReference type="Proteomes" id="UP001243989"/>
    </source>
</evidence>
<name>A0AAJ0E7K4_9PEZI</name>
<dbReference type="AlphaFoldDB" id="A0AAJ0E7K4"/>
<dbReference type="RefSeq" id="XP_060437686.1">
    <property type="nucleotide sequence ID" value="XM_060594796.1"/>
</dbReference>
<keyword evidence="3" id="KW-1185">Reference proteome</keyword>
<protein>
    <submittedName>
        <fullName evidence="2">Uncharacterized protein</fullName>
    </submittedName>
</protein>
<comment type="caution">
    <text evidence="2">The sequence shown here is derived from an EMBL/GenBank/DDBJ whole genome shotgun (WGS) entry which is preliminary data.</text>
</comment>
<sequence>MTYQTKYDQILDEKVVESPENISPQQPTPKNQTFPNEKEVKPAHSFLHRAMVLTELPQIPQDLPTMQTWSFTRCRTYDHAYNLLRIYQTLLVDLDFTPREIEDWLAQGHLGRNIVMHFEGNLGKIPEHRMTWLMAHLWIWGLDPDTALGADVPIFKFSDEGRKYLGQFEAPVEWAGMLTLEIESAMEWELEIARSLARVQAAAEPKGFLETLILGKEKEEPLKYERCFARQLERVVLKLEMAAEDCRDVVSVPSDGVDEEMRW</sequence>